<feature type="transmembrane region" description="Helical" evidence="1">
    <location>
        <begin position="140"/>
        <end position="165"/>
    </location>
</feature>
<dbReference type="OrthoDB" id="3577600at2"/>
<gene>
    <name evidence="2" type="ORF">MILUP08_41533</name>
</gene>
<evidence type="ECO:0000256" key="1">
    <source>
        <dbReference type="SAM" id="Phobius"/>
    </source>
</evidence>
<dbReference type="InterPro" id="IPR007403">
    <property type="entry name" value="DUF456"/>
</dbReference>
<feature type="transmembrane region" description="Helical" evidence="1">
    <location>
        <begin position="52"/>
        <end position="74"/>
    </location>
</feature>
<dbReference type="STRING" id="1150864.MILUP08_41533"/>
<reference evidence="3" key="1">
    <citation type="journal article" date="2012" name="J. Bacteriol.">
        <title>Genome Sequence of Micromonospora lupini Lupac 08, Isolated from Root Nodules of Lupinus angustifolius.</title>
        <authorList>
            <person name="Alonso-Vega P."/>
            <person name="Normand P."/>
            <person name="Bacigalupe R."/>
            <person name="Pujic P."/>
            <person name="Lajus A."/>
            <person name="Vallenet D."/>
            <person name="Carro L."/>
            <person name="Coll P."/>
            <person name="Trujillo M.E."/>
        </authorList>
    </citation>
    <scope>NUCLEOTIDE SEQUENCE [LARGE SCALE GENOMIC DNA]</scope>
    <source>
        <strain evidence="3">Lupac 08</strain>
    </source>
</reference>
<keyword evidence="1" id="KW-0472">Membrane</keyword>
<evidence type="ECO:0008006" key="4">
    <source>
        <dbReference type="Google" id="ProtNLM"/>
    </source>
</evidence>
<comment type="caution">
    <text evidence="2">The sequence shown here is derived from an EMBL/GenBank/DDBJ whole genome shotgun (WGS) entry which is preliminary data.</text>
</comment>
<proteinExistence type="predicted"/>
<name>I0KYH2_9ACTN</name>
<dbReference type="Pfam" id="PF04306">
    <property type="entry name" value="DUF456"/>
    <property type="match status" value="1"/>
</dbReference>
<dbReference type="RefSeq" id="WP_007456637.1">
    <property type="nucleotide sequence ID" value="NZ_HF570108.1"/>
</dbReference>
<evidence type="ECO:0000313" key="2">
    <source>
        <dbReference type="EMBL" id="CCH16619.1"/>
    </source>
</evidence>
<feature type="transmembrane region" description="Helical" evidence="1">
    <location>
        <begin position="12"/>
        <end position="45"/>
    </location>
</feature>
<evidence type="ECO:0000313" key="3">
    <source>
        <dbReference type="Proteomes" id="UP000003448"/>
    </source>
</evidence>
<keyword evidence="3" id="KW-1185">Reference proteome</keyword>
<dbReference type="EMBL" id="CAIE01000014">
    <property type="protein sequence ID" value="CCH16619.1"/>
    <property type="molecule type" value="Genomic_DNA"/>
</dbReference>
<dbReference type="AlphaFoldDB" id="I0KYH2"/>
<accession>I0KYH2</accession>
<protein>
    <recommendedName>
        <fullName evidence="4">DUF456 domain-containing protein</fullName>
    </recommendedName>
</protein>
<keyword evidence="1" id="KW-0812">Transmembrane</keyword>
<keyword evidence="1" id="KW-1133">Transmembrane helix</keyword>
<organism evidence="2 3">
    <name type="scientific">Micromonospora lupini str. Lupac 08</name>
    <dbReference type="NCBI Taxonomy" id="1150864"/>
    <lineage>
        <taxon>Bacteria</taxon>
        <taxon>Bacillati</taxon>
        <taxon>Actinomycetota</taxon>
        <taxon>Actinomycetes</taxon>
        <taxon>Micromonosporales</taxon>
        <taxon>Micromonosporaceae</taxon>
        <taxon>Micromonospora</taxon>
    </lineage>
</organism>
<sequence>MSLNDSQTVVTVVAALAILAGLAGVVVPGLPALPLCWGGVLVWAIFGGAGPGGWAVFAAATLVAVGGIVVKYLWPGRNLKRTGVPTSSLLAGGALGLVGFFVIPVIGLLLGFVAGVWAAERLRLGSNRLAWPSTVQALKAAGLSMLVEFLAGLTIGALWVGGLLLT</sequence>
<feature type="transmembrane region" description="Helical" evidence="1">
    <location>
        <begin position="94"/>
        <end position="119"/>
    </location>
</feature>
<dbReference type="eggNOG" id="COG2839">
    <property type="taxonomic scope" value="Bacteria"/>
</dbReference>
<dbReference type="Proteomes" id="UP000003448">
    <property type="component" value="Unassembled WGS sequence"/>
</dbReference>